<keyword evidence="3" id="KW-1185">Reference proteome</keyword>
<comment type="caution">
    <text evidence="2">The sequence shown here is derived from an EMBL/GenBank/DDBJ whole genome shotgun (WGS) entry which is preliminary data.</text>
</comment>
<accession>A0A9N7VBL6</accession>
<sequence>MIKLEWRIIAPHCQLTLHSGEKSTVDPPAGCESSVSSAAPSRRVLLRACSVFSCSPAVDQPLLTFQRSHGIFSEAGSEGALPPQDSAVVSTGLLLFLLLPLTPAFGLVFEHTKHIN</sequence>
<protein>
    <submittedName>
        <fullName evidence="2">Uncharacterized protein</fullName>
    </submittedName>
</protein>
<keyword evidence="1" id="KW-0812">Transmembrane</keyword>
<name>A0A9N7VBL6_PLEPL</name>
<reference evidence="2" key="1">
    <citation type="submission" date="2020-03" db="EMBL/GenBank/DDBJ databases">
        <authorList>
            <person name="Weist P."/>
        </authorList>
    </citation>
    <scope>NUCLEOTIDE SEQUENCE</scope>
</reference>
<dbReference type="EMBL" id="CADEAL010003691">
    <property type="protein sequence ID" value="CAB1445539.1"/>
    <property type="molecule type" value="Genomic_DNA"/>
</dbReference>
<dbReference type="AlphaFoldDB" id="A0A9N7VBL6"/>
<keyword evidence="1" id="KW-1133">Transmembrane helix</keyword>
<gene>
    <name evidence="2" type="ORF">PLEPLA_LOCUS33270</name>
</gene>
<evidence type="ECO:0000313" key="3">
    <source>
        <dbReference type="Proteomes" id="UP001153269"/>
    </source>
</evidence>
<dbReference type="Proteomes" id="UP001153269">
    <property type="component" value="Unassembled WGS sequence"/>
</dbReference>
<keyword evidence="1" id="KW-0472">Membrane</keyword>
<proteinExistence type="predicted"/>
<feature type="transmembrane region" description="Helical" evidence="1">
    <location>
        <begin position="87"/>
        <end position="109"/>
    </location>
</feature>
<organism evidence="2 3">
    <name type="scientific">Pleuronectes platessa</name>
    <name type="common">European plaice</name>
    <dbReference type="NCBI Taxonomy" id="8262"/>
    <lineage>
        <taxon>Eukaryota</taxon>
        <taxon>Metazoa</taxon>
        <taxon>Chordata</taxon>
        <taxon>Craniata</taxon>
        <taxon>Vertebrata</taxon>
        <taxon>Euteleostomi</taxon>
        <taxon>Actinopterygii</taxon>
        <taxon>Neopterygii</taxon>
        <taxon>Teleostei</taxon>
        <taxon>Neoteleostei</taxon>
        <taxon>Acanthomorphata</taxon>
        <taxon>Carangaria</taxon>
        <taxon>Pleuronectiformes</taxon>
        <taxon>Pleuronectoidei</taxon>
        <taxon>Pleuronectidae</taxon>
        <taxon>Pleuronectes</taxon>
    </lineage>
</organism>
<evidence type="ECO:0000256" key="1">
    <source>
        <dbReference type="SAM" id="Phobius"/>
    </source>
</evidence>
<evidence type="ECO:0000313" key="2">
    <source>
        <dbReference type="EMBL" id="CAB1445539.1"/>
    </source>
</evidence>